<evidence type="ECO:0000313" key="2">
    <source>
        <dbReference type="Proteomes" id="UP000186309"/>
    </source>
</evidence>
<dbReference type="EMBL" id="CP019082">
    <property type="protein sequence ID" value="APW61026.1"/>
    <property type="molecule type" value="Genomic_DNA"/>
</dbReference>
<dbReference type="STRING" id="1387353.BSF38_02529"/>
<dbReference type="Pfam" id="PF06245">
    <property type="entry name" value="DUF1015"/>
    <property type="match status" value="1"/>
</dbReference>
<dbReference type="InterPro" id="IPR008323">
    <property type="entry name" value="UCP033563"/>
</dbReference>
<dbReference type="PANTHER" id="PTHR36454:SF1">
    <property type="entry name" value="DUF1015 DOMAIN-CONTAINING PROTEIN"/>
    <property type="match status" value="1"/>
</dbReference>
<dbReference type="PANTHER" id="PTHR36454">
    <property type="entry name" value="LMO2823 PROTEIN"/>
    <property type="match status" value="1"/>
</dbReference>
<dbReference type="KEGG" id="pbor:BSF38_02529"/>
<keyword evidence="2" id="KW-1185">Reference proteome</keyword>
<sequence>MPDVRSFRGVRYDVARVGALSDVVAPPYDVIDSALQEKLYQASPYNSIRMELNKPEAGDSDSENRYSRAARFLRDWLREGVLRADDTTALYIYEQTFEVEGQTHTRKGFFARVRLEPFGEGKIFPHEQTLAGPKADRLALYQATGFNLSPIFGLYPDSTNEVLRQVERGVRDRTPLTAVDHLGVTNKLWLATEPEVLTAVGGLMAERPIFIADGHHRYETGLRYRDYLASKGELSGPDDPANFCMMMLVGMSDPGLLILPTHRLVSGFPGLKADELARLLAPEFETWTVGEGDEGCEAASDEVVNGGSQDVLGFGTVADGVWTLARLRSDEAMDRLAADHGPEWRALGVSILQVLALDHLLAPLAKDRSVRYVHLTSEVQADVAASGCDLACLVAPATMEHVESIASSLETMPPKSTYFYPKLLTGLVFNPLR</sequence>
<dbReference type="AlphaFoldDB" id="A0A1U7CQ46"/>
<evidence type="ECO:0008006" key="3">
    <source>
        <dbReference type="Google" id="ProtNLM"/>
    </source>
</evidence>
<dbReference type="Proteomes" id="UP000186309">
    <property type="component" value="Chromosome"/>
</dbReference>
<proteinExistence type="predicted"/>
<organism evidence="1 2">
    <name type="scientific">Paludisphaera borealis</name>
    <dbReference type="NCBI Taxonomy" id="1387353"/>
    <lineage>
        <taxon>Bacteria</taxon>
        <taxon>Pseudomonadati</taxon>
        <taxon>Planctomycetota</taxon>
        <taxon>Planctomycetia</taxon>
        <taxon>Isosphaerales</taxon>
        <taxon>Isosphaeraceae</taxon>
        <taxon>Paludisphaera</taxon>
    </lineage>
</organism>
<name>A0A1U7CQ46_9BACT</name>
<protein>
    <recommendedName>
        <fullName evidence="3">DUF1015 domain-containing protein</fullName>
    </recommendedName>
</protein>
<dbReference type="RefSeq" id="WP_076346074.1">
    <property type="nucleotide sequence ID" value="NZ_CP019082.1"/>
</dbReference>
<dbReference type="OrthoDB" id="9781616at2"/>
<gene>
    <name evidence="1" type="ORF">BSF38_02529</name>
</gene>
<dbReference type="PIRSF" id="PIRSF033563">
    <property type="entry name" value="UCP033563"/>
    <property type="match status" value="1"/>
</dbReference>
<evidence type="ECO:0000313" key="1">
    <source>
        <dbReference type="EMBL" id="APW61026.1"/>
    </source>
</evidence>
<accession>A0A1U7CQ46</accession>
<reference evidence="2" key="1">
    <citation type="submission" date="2016-12" db="EMBL/GenBank/DDBJ databases">
        <title>Comparative genomics of four Isosphaeraceae planctomycetes: a common pool of plasmids and glycoside hydrolase genes.</title>
        <authorList>
            <person name="Ivanova A."/>
        </authorList>
    </citation>
    <scope>NUCLEOTIDE SEQUENCE [LARGE SCALE GENOMIC DNA]</scope>
    <source>
        <strain evidence="2">PX4</strain>
    </source>
</reference>